<dbReference type="Proteomes" id="UP001175261">
    <property type="component" value="Unassembled WGS sequence"/>
</dbReference>
<evidence type="ECO:0000259" key="3">
    <source>
        <dbReference type="Pfam" id="PF01370"/>
    </source>
</evidence>
<dbReference type="FunFam" id="3.40.50.720:FF:000191">
    <property type="entry name" value="Methylglyoxal reductase (NADPH-dependent)"/>
    <property type="match status" value="1"/>
</dbReference>
<organism evidence="4 5">
    <name type="scientific">Sarocladium strictum</name>
    <name type="common">Black bundle disease fungus</name>
    <name type="synonym">Acremonium strictum</name>
    <dbReference type="NCBI Taxonomy" id="5046"/>
    <lineage>
        <taxon>Eukaryota</taxon>
        <taxon>Fungi</taxon>
        <taxon>Dikarya</taxon>
        <taxon>Ascomycota</taxon>
        <taxon>Pezizomycotina</taxon>
        <taxon>Sordariomycetes</taxon>
        <taxon>Hypocreomycetidae</taxon>
        <taxon>Hypocreales</taxon>
        <taxon>Sarocladiaceae</taxon>
        <taxon>Sarocladium</taxon>
    </lineage>
</organism>
<keyword evidence="1" id="KW-0560">Oxidoreductase</keyword>
<dbReference type="AlphaFoldDB" id="A0AA39L6M9"/>
<dbReference type="PANTHER" id="PTHR10366:SF564">
    <property type="entry name" value="STEROL-4-ALPHA-CARBOXYLATE 3-DEHYDROGENASE, DECARBOXYLATING"/>
    <property type="match status" value="1"/>
</dbReference>
<dbReference type="EMBL" id="JAPDFR010000006">
    <property type="protein sequence ID" value="KAK0385925.1"/>
    <property type="molecule type" value="Genomic_DNA"/>
</dbReference>
<evidence type="ECO:0000256" key="1">
    <source>
        <dbReference type="ARBA" id="ARBA00023002"/>
    </source>
</evidence>
<keyword evidence="5" id="KW-1185">Reference proteome</keyword>
<feature type="domain" description="NAD-dependent epimerase/dehydratase" evidence="3">
    <location>
        <begin position="4"/>
        <end position="262"/>
    </location>
</feature>
<evidence type="ECO:0000313" key="4">
    <source>
        <dbReference type="EMBL" id="KAK0385925.1"/>
    </source>
</evidence>
<dbReference type="InterPro" id="IPR050425">
    <property type="entry name" value="NAD(P)_dehydrat-like"/>
</dbReference>
<dbReference type="CDD" id="cd05227">
    <property type="entry name" value="AR_SDR_e"/>
    <property type="match status" value="1"/>
</dbReference>
<gene>
    <name evidence="4" type="ORF">NLU13_7100</name>
</gene>
<name>A0AA39L6M9_SARSR</name>
<reference evidence="4" key="1">
    <citation type="submission" date="2022-10" db="EMBL/GenBank/DDBJ databases">
        <title>Determination and structural analysis of whole genome sequence of Sarocladium strictum F4-1.</title>
        <authorList>
            <person name="Hu L."/>
            <person name="Jiang Y."/>
        </authorList>
    </citation>
    <scope>NUCLEOTIDE SEQUENCE</scope>
    <source>
        <strain evidence="4">F4-1</strain>
    </source>
</reference>
<dbReference type="InterPro" id="IPR001509">
    <property type="entry name" value="Epimerase_deHydtase"/>
</dbReference>
<dbReference type="InterPro" id="IPR036291">
    <property type="entry name" value="NAD(P)-bd_dom_sf"/>
</dbReference>
<evidence type="ECO:0000256" key="2">
    <source>
        <dbReference type="ARBA" id="ARBA00023445"/>
    </source>
</evidence>
<dbReference type="Gene3D" id="3.40.50.720">
    <property type="entry name" value="NAD(P)-binding Rossmann-like Domain"/>
    <property type="match status" value="1"/>
</dbReference>
<dbReference type="PANTHER" id="PTHR10366">
    <property type="entry name" value="NAD DEPENDENT EPIMERASE/DEHYDRATASE"/>
    <property type="match status" value="1"/>
</dbReference>
<evidence type="ECO:0000313" key="5">
    <source>
        <dbReference type="Proteomes" id="UP001175261"/>
    </source>
</evidence>
<dbReference type="SUPFAM" id="SSF51735">
    <property type="entry name" value="NAD(P)-binding Rossmann-fold domains"/>
    <property type="match status" value="1"/>
</dbReference>
<comment type="caution">
    <text evidence="4">The sequence shown here is derived from an EMBL/GenBank/DDBJ whole genome shotgun (WGS) entry which is preliminary data.</text>
</comment>
<dbReference type="Pfam" id="PF01370">
    <property type="entry name" value="Epimerase"/>
    <property type="match status" value="1"/>
</dbReference>
<dbReference type="GO" id="GO:0016616">
    <property type="term" value="F:oxidoreductase activity, acting on the CH-OH group of donors, NAD or NADP as acceptor"/>
    <property type="evidence" value="ECO:0007669"/>
    <property type="project" value="TreeGrafter"/>
</dbReference>
<comment type="similarity">
    <text evidence="2">Belongs to the NAD(P)-dependent epimerase/dehydratase family. Dihydroflavonol-4-reductase subfamily.</text>
</comment>
<protein>
    <recommendedName>
        <fullName evidence="3">NAD-dependent epimerase/dehydratase domain-containing protein</fullName>
    </recommendedName>
</protein>
<proteinExistence type="inferred from homology"/>
<accession>A0AA39L6M9</accession>
<sequence>MVNVLLTGGSGFIAAHILEQLLDQGHQVTTTVRSEDKAQKLREAHKDKAERLNVVIVPDIAADGAFDDVAKTPGIEVVMHTASPFHFKWTDGQKEVIEPALKGTNGILKAIKAHAPGVKRLIITSSFASILDDAKLEDPNQVFTEKSWNPSTMDDLDKDRPTVYRLSKKYAEKAAWDFVEAEKPNFDVVTICPPLVLGPVVHHLATLDSINTSNERIVALVQGKWREAIPSTGPVQFWVDVRDVAKAHILAMDRPEAGGKRLFTIAGYFSNREILDIVRANFPDLEDRLPPGDLKGGDPAPADRICKFNNDETVKVLGIEWTSLESSMVELVKSVRDRI</sequence>